<evidence type="ECO:0000256" key="1">
    <source>
        <dbReference type="SAM" id="MobiDB-lite"/>
    </source>
</evidence>
<reference evidence="3" key="1">
    <citation type="submission" date="2021-06" db="EMBL/GenBank/DDBJ databases">
        <authorList>
            <person name="Kallberg Y."/>
            <person name="Tangrot J."/>
            <person name="Rosling A."/>
        </authorList>
    </citation>
    <scope>NUCLEOTIDE SEQUENCE</scope>
    <source>
        <strain evidence="3">IN212</strain>
    </source>
</reference>
<feature type="signal peptide" evidence="2">
    <location>
        <begin position="1"/>
        <end position="27"/>
    </location>
</feature>
<accession>A0A9N9JWD9</accession>
<dbReference type="AlphaFoldDB" id="A0A9N9JWD9"/>
<protein>
    <submittedName>
        <fullName evidence="3">12684_t:CDS:1</fullName>
    </submittedName>
</protein>
<name>A0A9N9JWD9_9GLOM</name>
<feature type="chain" id="PRO_5040415163" evidence="2">
    <location>
        <begin position="28"/>
        <end position="147"/>
    </location>
</feature>
<evidence type="ECO:0000313" key="4">
    <source>
        <dbReference type="Proteomes" id="UP000789396"/>
    </source>
</evidence>
<evidence type="ECO:0000313" key="3">
    <source>
        <dbReference type="EMBL" id="CAG8796760.1"/>
    </source>
</evidence>
<keyword evidence="2" id="KW-0732">Signal</keyword>
<organism evidence="3 4">
    <name type="scientific">Racocetra fulgida</name>
    <dbReference type="NCBI Taxonomy" id="60492"/>
    <lineage>
        <taxon>Eukaryota</taxon>
        <taxon>Fungi</taxon>
        <taxon>Fungi incertae sedis</taxon>
        <taxon>Mucoromycota</taxon>
        <taxon>Glomeromycotina</taxon>
        <taxon>Glomeromycetes</taxon>
        <taxon>Diversisporales</taxon>
        <taxon>Gigasporaceae</taxon>
        <taxon>Racocetra</taxon>
    </lineage>
</organism>
<evidence type="ECO:0000256" key="2">
    <source>
        <dbReference type="SAM" id="SignalP"/>
    </source>
</evidence>
<feature type="compositionally biased region" description="Pro residues" evidence="1">
    <location>
        <begin position="110"/>
        <end position="123"/>
    </location>
</feature>
<dbReference type="OrthoDB" id="206201at2759"/>
<dbReference type="EMBL" id="CAJVPZ010067100">
    <property type="protein sequence ID" value="CAG8796760.1"/>
    <property type="molecule type" value="Genomic_DNA"/>
</dbReference>
<proteinExistence type="predicted"/>
<dbReference type="Proteomes" id="UP000789396">
    <property type="component" value="Unassembled WGS sequence"/>
</dbReference>
<gene>
    <name evidence="3" type="ORF">RFULGI_LOCUS17307</name>
</gene>
<feature type="region of interest" description="Disordered" evidence="1">
    <location>
        <begin position="99"/>
        <end position="123"/>
    </location>
</feature>
<keyword evidence="4" id="KW-1185">Reference proteome</keyword>
<feature type="non-terminal residue" evidence="3">
    <location>
        <position position="147"/>
    </location>
</feature>
<sequence length="147" mass="15513">MLKSIKTVNLISLIFTILTIITTSVNAGANFNCPSTANTTSDTEYNVLLKTKSPEEALEQFKIIASCFGISDKLEELLSDKDTVDKCIEYASVNIPSEPPSVPVGLPSVPSGPPSIPSKPPNPPNIPVGHPNIPSFPAATTTIIPLA</sequence>
<comment type="caution">
    <text evidence="3">The sequence shown here is derived from an EMBL/GenBank/DDBJ whole genome shotgun (WGS) entry which is preliminary data.</text>
</comment>